<accession>A0A840HSZ0</accession>
<evidence type="ECO:0000313" key="2">
    <source>
        <dbReference type="EMBL" id="MBB4640626.1"/>
    </source>
</evidence>
<dbReference type="PANTHER" id="PTHR38075">
    <property type="entry name" value="DUF4139 DOMAIN-CONTAINING PROTEIN"/>
    <property type="match status" value="1"/>
</dbReference>
<organism evidence="2 3">
    <name type="scientific">Rhizorhapis suberifaciens</name>
    <name type="common">corky root of lettuce</name>
    <dbReference type="NCBI Taxonomy" id="13656"/>
    <lineage>
        <taxon>Bacteria</taxon>
        <taxon>Pseudomonadati</taxon>
        <taxon>Pseudomonadota</taxon>
        <taxon>Alphaproteobacteria</taxon>
        <taxon>Sphingomonadales</taxon>
        <taxon>Sphingomonadaceae</taxon>
        <taxon>Rhizorhapis</taxon>
    </lineage>
</organism>
<comment type="caution">
    <text evidence="2">The sequence shown here is derived from an EMBL/GenBank/DDBJ whole genome shotgun (WGS) entry which is preliminary data.</text>
</comment>
<keyword evidence="1" id="KW-0732">Signal</keyword>
<gene>
    <name evidence="2" type="ORF">HNQ99_000919</name>
</gene>
<name>A0A840HSZ0_9SPHN</name>
<dbReference type="RefSeq" id="WP_246414521.1">
    <property type="nucleotide sequence ID" value="NZ_JACHOV010000003.1"/>
</dbReference>
<dbReference type="PANTHER" id="PTHR38075:SF1">
    <property type="entry name" value="DUF4139 DOMAIN-CONTAINING PROTEIN"/>
    <property type="match status" value="1"/>
</dbReference>
<keyword evidence="3" id="KW-1185">Reference proteome</keyword>
<evidence type="ECO:0000313" key="3">
    <source>
        <dbReference type="Proteomes" id="UP000575068"/>
    </source>
</evidence>
<dbReference type="AlphaFoldDB" id="A0A840HSZ0"/>
<dbReference type="EMBL" id="JACHOV010000003">
    <property type="protein sequence ID" value="MBB4640626.1"/>
    <property type="molecule type" value="Genomic_DNA"/>
</dbReference>
<reference evidence="2 3" key="1">
    <citation type="submission" date="2020-08" db="EMBL/GenBank/DDBJ databases">
        <title>Genomic Encyclopedia of Type Strains, Phase IV (KMG-IV): sequencing the most valuable type-strain genomes for metagenomic binning, comparative biology and taxonomic classification.</title>
        <authorList>
            <person name="Goeker M."/>
        </authorList>
    </citation>
    <scope>NUCLEOTIDE SEQUENCE [LARGE SCALE GENOMIC DNA]</scope>
    <source>
        <strain evidence="2 3">DSM 7465</strain>
    </source>
</reference>
<protein>
    <recommendedName>
        <fullName evidence="4">DUF4139 domain-containing protein</fullName>
    </recommendedName>
</protein>
<dbReference type="Proteomes" id="UP000575068">
    <property type="component" value="Unassembled WGS sequence"/>
</dbReference>
<proteinExistence type="predicted"/>
<feature type="signal peptide" evidence="1">
    <location>
        <begin position="1"/>
        <end position="20"/>
    </location>
</feature>
<sequence>MNAARLLPLLLAAAPTALCAQTSPNAQGNVSVTIYNDNLALVQDVRQLNIPAGTNRIEFPDVSAQIRPETVSFNAAGASIVEQNFDFDLLSPDKLMEKAVGQTITIVRTNPATGAETRQQAKALAVNGGVVLQIGNQIEVLRDDGLPVRVIFDKVPPNLRSRPTLSITVDSQQGGSRPASLRYLTPGLGWSADYVALYDEKAGRIDVQGWVTLTNNSGITYNEADTLLVAGSVNQGRNGRPRPMIYPPQPEVSNIRQAGTETAGREQLGDYYLYPISGRTTIADRQTKQVSFLDVQGVPARRAYEYRVDWLQNVEEPQSFNTVLKFSSSSKGGLGDALPAGTVRFYMKDASGAPQFIGESNIGHTPMGSELALATGQAFDVKVKTVVEKRERLSPVKWRSTMRYEITNAKAQPVQVDLTQSGLDFYLVDTRIVEESQKSQRVSSDATRWTVDVPANGSATVTATFDTRY</sequence>
<feature type="chain" id="PRO_5032585043" description="DUF4139 domain-containing protein" evidence="1">
    <location>
        <begin position="21"/>
        <end position="469"/>
    </location>
</feature>
<evidence type="ECO:0008006" key="4">
    <source>
        <dbReference type="Google" id="ProtNLM"/>
    </source>
</evidence>
<evidence type="ECO:0000256" key="1">
    <source>
        <dbReference type="SAM" id="SignalP"/>
    </source>
</evidence>